<dbReference type="KEGG" id="mten:GWK48_02795"/>
<gene>
    <name evidence="7" type="ORF">GWK48_02795</name>
</gene>
<dbReference type="GeneID" id="55640841"/>
<feature type="domain" description="Rieske" evidence="6">
    <location>
        <begin position="1"/>
        <end position="97"/>
    </location>
</feature>
<organism evidence="7 8">
    <name type="scientific">Metallosphaera tengchongensis</name>
    <dbReference type="NCBI Taxonomy" id="1532350"/>
    <lineage>
        <taxon>Archaea</taxon>
        <taxon>Thermoproteota</taxon>
        <taxon>Thermoprotei</taxon>
        <taxon>Sulfolobales</taxon>
        <taxon>Sulfolobaceae</taxon>
        <taxon>Metallosphaera</taxon>
    </lineage>
</organism>
<keyword evidence="4" id="KW-0411">Iron-sulfur</keyword>
<dbReference type="InterPro" id="IPR036922">
    <property type="entry name" value="Rieske_2Fe-2S_sf"/>
</dbReference>
<evidence type="ECO:0000313" key="8">
    <source>
        <dbReference type="Proteomes" id="UP000509301"/>
    </source>
</evidence>
<dbReference type="CDD" id="cd03467">
    <property type="entry name" value="Rieske"/>
    <property type="match status" value="1"/>
</dbReference>
<dbReference type="PROSITE" id="PS51296">
    <property type="entry name" value="RIESKE"/>
    <property type="match status" value="1"/>
</dbReference>
<evidence type="ECO:0000256" key="5">
    <source>
        <dbReference type="ARBA" id="ARBA00034078"/>
    </source>
</evidence>
<dbReference type="Pfam" id="PF00355">
    <property type="entry name" value="Rieske"/>
    <property type="match status" value="1"/>
</dbReference>
<keyword evidence="2" id="KW-0479">Metal-binding</keyword>
<name>A0A6N0NRG4_9CREN</name>
<evidence type="ECO:0000256" key="2">
    <source>
        <dbReference type="ARBA" id="ARBA00022723"/>
    </source>
</evidence>
<dbReference type="AlphaFoldDB" id="A0A6N0NRG4"/>
<keyword evidence="1" id="KW-0001">2Fe-2S</keyword>
<accession>A0A6N0NRG4</accession>
<keyword evidence="8" id="KW-1185">Reference proteome</keyword>
<protein>
    <submittedName>
        <fullName evidence="7">Rieske (2Fe-2S) protein</fullName>
    </submittedName>
</protein>
<evidence type="ECO:0000313" key="7">
    <source>
        <dbReference type="EMBL" id="QKQ99463.1"/>
    </source>
</evidence>
<evidence type="ECO:0000256" key="3">
    <source>
        <dbReference type="ARBA" id="ARBA00023004"/>
    </source>
</evidence>
<dbReference type="InterPro" id="IPR017941">
    <property type="entry name" value="Rieske_2Fe-2S"/>
</dbReference>
<evidence type="ECO:0000256" key="1">
    <source>
        <dbReference type="ARBA" id="ARBA00022714"/>
    </source>
</evidence>
<keyword evidence="3" id="KW-0408">Iron</keyword>
<evidence type="ECO:0000259" key="6">
    <source>
        <dbReference type="PROSITE" id="PS51296"/>
    </source>
</evidence>
<dbReference type="Proteomes" id="UP000509301">
    <property type="component" value="Chromosome"/>
</dbReference>
<sequence>MIIKRPEMKVGEKRKVVDEGKEILLIFLGGSRYLAFDNKCPHLGCDLSKYGVLIREELVCQCHFSHFSVIDGRPLKGASKRAIRVYDVRVEGEDLVLTPREGVSDRQHK</sequence>
<evidence type="ECO:0000256" key="4">
    <source>
        <dbReference type="ARBA" id="ARBA00023014"/>
    </source>
</evidence>
<dbReference type="PANTHER" id="PTHR21496:SF0">
    <property type="entry name" value="RIESKE DOMAIN-CONTAINING PROTEIN"/>
    <property type="match status" value="1"/>
</dbReference>
<dbReference type="PANTHER" id="PTHR21496">
    <property type="entry name" value="FERREDOXIN-RELATED"/>
    <property type="match status" value="1"/>
</dbReference>
<dbReference type="SUPFAM" id="SSF50022">
    <property type="entry name" value="ISP domain"/>
    <property type="match status" value="1"/>
</dbReference>
<proteinExistence type="predicted"/>
<reference evidence="7 8" key="1">
    <citation type="submission" date="2020-02" db="EMBL/GenBank/DDBJ databases">
        <title>Comparative genome analysis reveals the metabolism and evolution of the thermophilic archaeal genus Metallosphaera.</title>
        <authorList>
            <person name="Jiang C."/>
        </authorList>
    </citation>
    <scope>NUCLEOTIDE SEQUENCE [LARGE SCALE GENOMIC DNA]</scope>
    <source>
        <strain evidence="7 8">Ric-A</strain>
    </source>
</reference>
<comment type="cofactor">
    <cofactor evidence="5">
        <name>[2Fe-2S] cluster</name>
        <dbReference type="ChEBI" id="CHEBI:190135"/>
    </cofactor>
</comment>
<dbReference type="EMBL" id="CP049074">
    <property type="protein sequence ID" value="QKQ99463.1"/>
    <property type="molecule type" value="Genomic_DNA"/>
</dbReference>
<dbReference type="Gene3D" id="2.102.10.10">
    <property type="entry name" value="Rieske [2Fe-2S] iron-sulphur domain"/>
    <property type="match status" value="1"/>
</dbReference>
<dbReference type="RefSeq" id="WP_174629383.1">
    <property type="nucleotide sequence ID" value="NZ_CP049074.1"/>
</dbReference>
<dbReference type="GO" id="GO:0046872">
    <property type="term" value="F:metal ion binding"/>
    <property type="evidence" value="ECO:0007669"/>
    <property type="project" value="UniProtKB-KW"/>
</dbReference>
<dbReference type="GO" id="GO:0051537">
    <property type="term" value="F:2 iron, 2 sulfur cluster binding"/>
    <property type="evidence" value="ECO:0007669"/>
    <property type="project" value="UniProtKB-KW"/>
</dbReference>
<dbReference type="OrthoDB" id="6837at2157"/>